<organism evidence="5 6">
    <name type="scientific">Tectimicrobiota bacterium</name>
    <dbReference type="NCBI Taxonomy" id="2528274"/>
    <lineage>
        <taxon>Bacteria</taxon>
        <taxon>Pseudomonadati</taxon>
        <taxon>Nitrospinota/Tectimicrobiota group</taxon>
        <taxon>Candidatus Tectimicrobiota</taxon>
    </lineage>
</organism>
<dbReference type="AlphaFoldDB" id="A0A932FUA0"/>
<reference evidence="5" key="1">
    <citation type="submission" date="2020-07" db="EMBL/GenBank/DDBJ databases">
        <title>Huge and variable diversity of episymbiotic CPR bacteria and DPANN archaea in groundwater ecosystems.</title>
        <authorList>
            <person name="He C.Y."/>
            <person name="Keren R."/>
            <person name="Whittaker M."/>
            <person name="Farag I.F."/>
            <person name="Doudna J."/>
            <person name="Cate J.H.D."/>
            <person name="Banfield J.F."/>
        </authorList>
    </citation>
    <scope>NUCLEOTIDE SEQUENCE</scope>
    <source>
        <strain evidence="5">NC_groundwater_672_Ag_B-0.1um_62_36</strain>
    </source>
</reference>
<evidence type="ECO:0000256" key="2">
    <source>
        <dbReference type="ARBA" id="ARBA00023012"/>
    </source>
</evidence>
<evidence type="ECO:0000313" key="5">
    <source>
        <dbReference type="EMBL" id="MBI2875370.1"/>
    </source>
</evidence>
<evidence type="ECO:0000256" key="1">
    <source>
        <dbReference type="ARBA" id="ARBA00022553"/>
    </source>
</evidence>
<protein>
    <submittedName>
        <fullName evidence="5">Response regulator</fullName>
    </submittedName>
</protein>
<evidence type="ECO:0000256" key="3">
    <source>
        <dbReference type="PROSITE-ProRule" id="PRU00169"/>
    </source>
</evidence>
<feature type="domain" description="Response regulatory" evidence="4">
    <location>
        <begin position="3"/>
        <end position="117"/>
    </location>
</feature>
<dbReference type="Gene3D" id="3.40.50.2300">
    <property type="match status" value="1"/>
</dbReference>
<sequence length="118" mass="13074">MAKLLLVDDAQFMRMRCAKILIENGHEVVEAENGLRAVEVYQQAWPDGVLMDITMPHMDGLEALKEIKRLDPGAKVIMLTALGQESVVMDAIKSGAKDFIVKPPDKDRLLASIQKMIG</sequence>
<comment type="caution">
    <text evidence="5">The sequence shown here is derived from an EMBL/GenBank/DDBJ whole genome shotgun (WGS) entry which is preliminary data.</text>
</comment>
<evidence type="ECO:0000259" key="4">
    <source>
        <dbReference type="PROSITE" id="PS50110"/>
    </source>
</evidence>
<dbReference type="Proteomes" id="UP000769766">
    <property type="component" value="Unassembled WGS sequence"/>
</dbReference>
<dbReference type="PANTHER" id="PTHR44591">
    <property type="entry name" value="STRESS RESPONSE REGULATOR PROTEIN 1"/>
    <property type="match status" value="1"/>
</dbReference>
<dbReference type="InterPro" id="IPR001789">
    <property type="entry name" value="Sig_transdc_resp-reg_receiver"/>
</dbReference>
<dbReference type="InterPro" id="IPR050595">
    <property type="entry name" value="Bact_response_regulator"/>
</dbReference>
<dbReference type="InterPro" id="IPR011006">
    <property type="entry name" value="CheY-like_superfamily"/>
</dbReference>
<proteinExistence type="predicted"/>
<feature type="modified residue" description="4-aspartylphosphate" evidence="3">
    <location>
        <position position="52"/>
    </location>
</feature>
<dbReference type="EMBL" id="JACPRF010000020">
    <property type="protein sequence ID" value="MBI2875370.1"/>
    <property type="molecule type" value="Genomic_DNA"/>
</dbReference>
<name>A0A932FUA0_UNCTE</name>
<dbReference type="SMART" id="SM00448">
    <property type="entry name" value="REC"/>
    <property type="match status" value="1"/>
</dbReference>
<dbReference type="PANTHER" id="PTHR44591:SF14">
    <property type="entry name" value="PROTEIN PILG"/>
    <property type="match status" value="1"/>
</dbReference>
<accession>A0A932FUA0</accession>
<gene>
    <name evidence="5" type="ORF">HYY20_00645</name>
</gene>
<evidence type="ECO:0000313" key="6">
    <source>
        <dbReference type="Proteomes" id="UP000769766"/>
    </source>
</evidence>
<dbReference type="Pfam" id="PF00072">
    <property type="entry name" value="Response_reg"/>
    <property type="match status" value="1"/>
</dbReference>
<dbReference type="PROSITE" id="PS50110">
    <property type="entry name" value="RESPONSE_REGULATORY"/>
    <property type="match status" value="1"/>
</dbReference>
<dbReference type="GO" id="GO:0000160">
    <property type="term" value="P:phosphorelay signal transduction system"/>
    <property type="evidence" value="ECO:0007669"/>
    <property type="project" value="UniProtKB-KW"/>
</dbReference>
<keyword evidence="1 3" id="KW-0597">Phosphoprotein</keyword>
<keyword evidence="2" id="KW-0902">Two-component regulatory system</keyword>
<dbReference type="SUPFAM" id="SSF52172">
    <property type="entry name" value="CheY-like"/>
    <property type="match status" value="1"/>
</dbReference>